<feature type="transmembrane region" description="Helical" evidence="1">
    <location>
        <begin position="59"/>
        <end position="78"/>
    </location>
</feature>
<protein>
    <submittedName>
        <fullName evidence="2">Uncharacterized protein</fullName>
    </submittedName>
</protein>
<accession>A0A0R1LLD2</accession>
<keyword evidence="3" id="KW-1185">Reference proteome</keyword>
<dbReference type="Proteomes" id="UP000051955">
    <property type="component" value="Unassembled WGS sequence"/>
</dbReference>
<reference evidence="2 3" key="1">
    <citation type="journal article" date="2015" name="Genome Announc.">
        <title>Expanding the biotechnology potential of lactobacilli through comparative genomics of 213 strains and associated genera.</title>
        <authorList>
            <person name="Sun Z."/>
            <person name="Harris H.M."/>
            <person name="McCann A."/>
            <person name="Guo C."/>
            <person name="Argimon S."/>
            <person name="Zhang W."/>
            <person name="Yang X."/>
            <person name="Jeffery I.B."/>
            <person name="Cooney J.C."/>
            <person name="Kagawa T.F."/>
            <person name="Liu W."/>
            <person name="Song Y."/>
            <person name="Salvetti E."/>
            <person name="Wrobel A."/>
            <person name="Rasinkangas P."/>
            <person name="Parkhill J."/>
            <person name="Rea M.C."/>
            <person name="O'Sullivan O."/>
            <person name="Ritari J."/>
            <person name="Douillard F.P."/>
            <person name="Paul Ross R."/>
            <person name="Yang R."/>
            <person name="Briner A.E."/>
            <person name="Felis G.E."/>
            <person name="de Vos W.M."/>
            <person name="Barrangou R."/>
            <person name="Klaenhammer T.R."/>
            <person name="Caufield P.W."/>
            <person name="Cui Y."/>
            <person name="Zhang H."/>
            <person name="O'Toole P.W."/>
        </authorList>
    </citation>
    <scope>NUCLEOTIDE SEQUENCE [LARGE SCALE GENOMIC DNA]</scope>
    <source>
        <strain evidence="2 3">DSM 19394</strain>
    </source>
</reference>
<proteinExistence type="predicted"/>
<dbReference type="RefSeq" id="WP_057800645.1">
    <property type="nucleotide sequence ID" value="NZ_AZDV01000002.1"/>
</dbReference>
<dbReference type="PATRIC" id="fig|1423715.3.peg.1810"/>
<evidence type="ECO:0000256" key="1">
    <source>
        <dbReference type="SAM" id="Phobius"/>
    </source>
</evidence>
<evidence type="ECO:0000313" key="3">
    <source>
        <dbReference type="Proteomes" id="UP000051955"/>
    </source>
</evidence>
<name>A0A0R1LLD2_9LACO</name>
<dbReference type="STRING" id="1423715.FD25_GL001764"/>
<dbReference type="OrthoDB" id="9982554at2"/>
<keyword evidence="1" id="KW-0812">Transmembrane</keyword>
<dbReference type="AlphaFoldDB" id="A0A0R1LLD2"/>
<feature type="transmembrane region" description="Helical" evidence="1">
    <location>
        <begin position="33"/>
        <end position="53"/>
    </location>
</feature>
<keyword evidence="1" id="KW-0472">Membrane</keyword>
<gene>
    <name evidence="2" type="ORF">FD25_GL001764</name>
</gene>
<keyword evidence="1" id="KW-1133">Transmembrane helix</keyword>
<feature type="transmembrane region" description="Helical" evidence="1">
    <location>
        <begin position="104"/>
        <end position="123"/>
    </location>
</feature>
<comment type="caution">
    <text evidence="2">The sequence shown here is derived from an EMBL/GenBank/DDBJ whole genome shotgun (WGS) entry which is preliminary data.</text>
</comment>
<sequence>MHQINLTLVLIKYFNGVEDEHFEPTQVARFNQAASNSLILLLGLFGLGTLGLTAESRAINNWTMVGMGMVISILLLWLRHLTHQLGFRELRTTRHDYAARIRRLRRRACGLGGGLALILWGSMSRVGDWRITLGLSAVIAVLMTVDTYQTWRDHLTIID</sequence>
<feature type="transmembrane region" description="Helical" evidence="1">
    <location>
        <begin position="129"/>
        <end position="148"/>
    </location>
</feature>
<organism evidence="2 3">
    <name type="scientific">Levilactobacillus acidifarinae DSM 19394 = JCM 15949</name>
    <dbReference type="NCBI Taxonomy" id="1423715"/>
    <lineage>
        <taxon>Bacteria</taxon>
        <taxon>Bacillati</taxon>
        <taxon>Bacillota</taxon>
        <taxon>Bacilli</taxon>
        <taxon>Lactobacillales</taxon>
        <taxon>Lactobacillaceae</taxon>
        <taxon>Levilactobacillus</taxon>
    </lineage>
</organism>
<evidence type="ECO:0000313" key="2">
    <source>
        <dbReference type="EMBL" id="KRK96685.1"/>
    </source>
</evidence>
<dbReference type="EMBL" id="AZDV01000002">
    <property type="protein sequence ID" value="KRK96685.1"/>
    <property type="molecule type" value="Genomic_DNA"/>
</dbReference>